<protein>
    <submittedName>
        <fullName evidence="1">Putative lipoprotein</fullName>
    </submittedName>
</protein>
<accession>J9UWQ0</accession>
<reference evidence="1 2" key="1">
    <citation type="journal article" date="2012" name="BMC Genomics">
        <title>Comparative genomics of Brachyspira pilosicoli strains: genome rearrangements, reductions and correlation of genetic compliment with phenotypic diversity.</title>
        <authorList>
            <person name="Mappley L.J."/>
            <person name="Black M.L."/>
            <person name="Abuoun M."/>
            <person name="Darby A.C."/>
            <person name="Woodward M.J."/>
            <person name="Parkhill J."/>
            <person name="Turner A.K."/>
            <person name="Bellgard M.I."/>
            <person name="La T."/>
            <person name="Phillips N.D."/>
            <person name="La Ragione R.M."/>
            <person name="Hampson D.J."/>
        </authorList>
    </citation>
    <scope>NUCLEOTIDE SEQUENCE [LARGE SCALE GENOMIC DNA]</scope>
    <source>
        <strain evidence="1">B2904</strain>
    </source>
</reference>
<sequence length="380" mass="43679">MFKYKIISLLFLLTLFNSNLYSVKVTVLPFLSKDKEWVEKYMVDDGMPRAFEISLRNTHMFDVSDYDLLISYFESYDNVMDYKALSTNITVASDFVKDTFESDYLITGEVLDFNLKQGGKDTANVEFKVNLIDINTAKTVKTFTNSASYVLPGNSVVYNSEDALFYESALGWATILAFNNIANEISEFLEIPPLIGTVTRIEDNKIFINLGKRNNIKIGDEFGIYSVEKYLDLPPNNEYLINKINERKQSSLTNGILTNNIDPNNFVVHNNTNSYTATNQALNNNNNNNNNKSNISKQYNNSNNASSSVYRQTRENANGDFWYTSEMLYIYRYYKTRKTLVAKAKVIELYDNYAILENKSNAKIELLMEVKINEEKDKNL</sequence>
<dbReference type="RefSeq" id="WP_014936671.1">
    <property type="nucleotide sequence ID" value="NC_018607.1"/>
</dbReference>
<dbReference type="HOGENOM" id="CLU_728957_0_0_12"/>
<dbReference type="Gene3D" id="2.40.10.410">
    <property type="entry name" value="FlgT, C-terminal domain"/>
    <property type="match status" value="1"/>
</dbReference>
<proteinExistence type="predicted"/>
<dbReference type="InterPro" id="IPR038165">
    <property type="entry name" value="FlgT_C_sf"/>
</dbReference>
<keyword evidence="1" id="KW-0449">Lipoprotein</keyword>
<evidence type="ECO:0000313" key="2">
    <source>
        <dbReference type="Proteomes" id="UP000007346"/>
    </source>
</evidence>
<dbReference type="PATRIC" id="fig|1133568.3.peg.2289"/>
<gene>
    <name evidence="1" type="ORF">B2904_orf2286</name>
</gene>
<evidence type="ECO:0000313" key="1">
    <source>
        <dbReference type="EMBL" id="AFR71614.1"/>
    </source>
</evidence>
<dbReference type="KEGG" id="bpj:B2904_orf2286"/>
<name>J9UWQ0_BRAPL</name>
<dbReference type="Proteomes" id="UP000007346">
    <property type="component" value="Chromosome"/>
</dbReference>
<organism evidence="1 2">
    <name type="scientific">Brachyspira pilosicoli B2904</name>
    <dbReference type="NCBI Taxonomy" id="1133568"/>
    <lineage>
        <taxon>Bacteria</taxon>
        <taxon>Pseudomonadati</taxon>
        <taxon>Spirochaetota</taxon>
        <taxon>Spirochaetia</taxon>
        <taxon>Brachyspirales</taxon>
        <taxon>Brachyspiraceae</taxon>
        <taxon>Brachyspira</taxon>
    </lineage>
</organism>
<dbReference type="AlphaFoldDB" id="J9UWQ0"/>
<dbReference type="EMBL" id="CP003490">
    <property type="protein sequence ID" value="AFR71614.1"/>
    <property type="molecule type" value="Genomic_DNA"/>
</dbReference>